<gene>
    <name evidence="2" type="ORF">MKW94_030684</name>
</gene>
<sequence length="153" mass="17711">MKSPRLQELARLREVSEKEKWEQNQKKEIAEKNRLAYAKRKLEKQRLAATSPLRRSDRLTPKVQCQANASSQPNAAVTFVIPSQSPIKYDCDASRKRKGKSMESQRLTPQAQFPSQSPVELDQQVQDRKRKVKCIPHGNRVCIFSNYYCLFCS</sequence>
<accession>A0AA41V8Q1</accession>
<feature type="region of interest" description="Disordered" evidence="1">
    <location>
        <begin position="90"/>
        <end position="120"/>
    </location>
</feature>
<dbReference type="EMBL" id="JAJJMA010152420">
    <property type="protein sequence ID" value="MCL7035016.1"/>
    <property type="molecule type" value="Genomic_DNA"/>
</dbReference>
<comment type="caution">
    <text evidence="2">The sequence shown here is derived from an EMBL/GenBank/DDBJ whole genome shotgun (WGS) entry which is preliminary data.</text>
</comment>
<dbReference type="Proteomes" id="UP001177140">
    <property type="component" value="Unassembled WGS sequence"/>
</dbReference>
<reference evidence="2" key="1">
    <citation type="submission" date="2022-03" db="EMBL/GenBank/DDBJ databases">
        <title>A functionally conserved STORR gene fusion in Papaver species that diverged 16.8 million years ago.</title>
        <authorList>
            <person name="Catania T."/>
        </authorList>
    </citation>
    <scope>NUCLEOTIDE SEQUENCE</scope>
    <source>
        <strain evidence="2">S-191538</strain>
    </source>
</reference>
<evidence type="ECO:0000313" key="3">
    <source>
        <dbReference type="Proteomes" id="UP001177140"/>
    </source>
</evidence>
<dbReference type="AlphaFoldDB" id="A0AA41V8Q1"/>
<feature type="compositionally biased region" description="Polar residues" evidence="1">
    <location>
        <begin position="102"/>
        <end position="118"/>
    </location>
</feature>
<proteinExistence type="predicted"/>
<protein>
    <submittedName>
        <fullName evidence="2">Uncharacterized protein</fullName>
    </submittedName>
</protein>
<keyword evidence="3" id="KW-1185">Reference proteome</keyword>
<name>A0AA41V8Q1_PAPNU</name>
<evidence type="ECO:0000256" key="1">
    <source>
        <dbReference type="SAM" id="MobiDB-lite"/>
    </source>
</evidence>
<organism evidence="2 3">
    <name type="scientific">Papaver nudicaule</name>
    <name type="common">Iceland poppy</name>
    <dbReference type="NCBI Taxonomy" id="74823"/>
    <lineage>
        <taxon>Eukaryota</taxon>
        <taxon>Viridiplantae</taxon>
        <taxon>Streptophyta</taxon>
        <taxon>Embryophyta</taxon>
        <taxon>Tracheophyta</taxon>
        <taxon>Spermatophyta</taxon>
        <taxon>Magnoliopsida</taxon>
        <taxon>Ranunculales</taxon>
        <taxon>Papaveraceae</taxon>
        <taxon>Papaveroideae</taxon>
        <taxon>Papaver</taxon>
    </lineage>
</organism>
<evidence type="ECO:0000313" key="2">
    <source>
        <dbReference type="EMBL" id="MCL7035016.1"/>
    </source>
</evidence>